<dbReference type="AlphaFoldDB" id="A0A974S719"/>
<keyword evidence="2" id="KW-0614">Plasmid</keyword>
<protein>
    <recommendedName>
        <fullName evidence="1">Competence protein CoiA-like N-terminal domain-containing protein</fullName>
    </recommendedName>
</protein>
<name>A0A974S719_9SPHN</name>
<sequence length="650" mass="71476">MEELPGRHGRLSPNPFGFVDHAAFAGFGVDLVWGVDDNGDVVHISAARRGLKCRLSCPACKAKLIARKGTKKAAHFAHQGLNSGCGSGRETNAHFWAKQLLIERKRIWTPVVTAVVDGISREESAARWMEFSDVRSERGLERIVPDIVLILADGRELIVEICVTHPCGEDKIALIQSRGWPAIEINLRHLRTSQDMTAIERGLLQEAPRTWLCNPRRDRAEERLRAELAAAAAKRASALQRRAAQEADRKRREAAAIEAAGRDLLDAVAVARRHVRPVADSALAQLIANDGGELIGISDAGAGWSVTREEWQARLLEQFVVVSDPRTFEDRTFSLDSTIDYLEPLIAPSFVEPPNASIHAWVRRHYPEIRLPREAVEDYLEALCMAGALQSEGSGVYGLPEDFSQELKREQRRLLEIDRRTETAHSLIDEMLADLPIAETVDFEPQDWLKRALPGDVHSPDDLLVAGGTPCSDLMTTLRALAAMVAGGEEAVDDLLGLPLEGARYRAIERGTARRAREAADRVERLRSAATRTLAAEAASWLLTPLEGSDDTPLALGSRAEAGLNLCIATLARIGERREADRAEAVAIAARREKLSVAVAKLYPSELREFAVRNHATALGCSPWEACGTNHGLELAIRTLTLQAGTRRRR</sequence>
<feature type="domain" description="Competence protein CoiA-like N-terminal" evidence="1">
    <location>
        <begin position="54"/>
        <end position="81"/>
    </location>
</feature>
<evidence type="ECO:0000313" key="2">
    <source>
        <dbReference type="EMBL" id="QQV79405.1"/>
    </source>
</evidence>
<gene>
    <name evidence="2" type="ORF">H5J25_20180</name>
</gene>
<keyword evidence="3" id="KW-1185">Reference proteome</keyword>
<dbReference type="Proteomes" id="UP000595894">
    <property type="component" value="Plasmid punnamed2"/>
</dbReference>
<accession>A0A974S719</accession>
<geneLocation type="plasmid" evidence="2 3">
    <name>punnamed2</name>
</geneLocation>
<proteinExistence type="predicted"/>
<dbReference type="KEGG" id="sari:H5J25_20180"/>
<organism evidence="2 3">
    <name type="scientific">Sphingomonas aliaeris</name>
    <dbReference type="NCBI Taxonomy" id="2759526"/>
    <lineage>
        <taxon>Bacteria</taxon>
        <taxon>Pseudomonadati</taxon>
        <taxon>Pseudomonadota</taxon>
        <taxon>Alphaproteobacteria</taxon>
        <taxon>Sphingomonadales</taxon>
        <taxon>Sphingomonadaceae</taxon>
        <taxon>Sphingomonas</taxon>
    </lineage>
</organism>
<dbReference type="EMBL" id="CP061037">
    <property type="protein sequence ID" value="QQV79405.1"/>
    <property type="molecule type" value="Genomic_DNA"/>
</dbReference>
<evidence type="ECO:0000259" key="1">
    <source>
        <dbReference type="Pfam" id="PF25164"/>
    </source>
</evidence>
<reference evidence="3" key="1">
    <citation type="submission" date="2020-09" db="EMBL/GenBank/DDBJ databases">
        <title>Sphingomonas sp., a new species isolated from pork steak.</title>
        <authorList>
            <person name="Heidler von Heilborn D."/>
        </authorList>
    </citation>
    <scope>NUCLEOTIDE SEQUENCE [LARGE SCALE GENOMIC DNA]</scope>
    <source>
        <plasmid evidence="3">punnamed2</plasmid>
    </source>
</reference>
<dbReference type="Pfam" id="PF25164">
    <property type="entry name" value="CoiA_N"/>
    <property type="match status" value="1"/>
</dbReference>
<dbReference type="InterPro" id="IPR057253">
    <property type="entry name" value="CoiA-like_N"/>
</dbReference>
<evidence type="ECO:0000313" key="3">
    <source>
        <dbReference type="Proteomes" id="UP000595894"/>
    </source>
</evidence>